<evidence type="ECO:0000313" key="3">
    <source>
        <dbReference type="Proteomes" id="UP001472677"/>
    </source>
</evidence>
<dbReference type="Proteomes" id="UP001472677">
    <property type="component" value="Unassembled WGS sequence"/>
</dbReference>
<accession>A0ABR2C2V8</accession>
<evidence type="ECO:0000313" key="2">
    <source>
        <dbReference type="EMBL" id="KAK8513705.1"/>
    </source>
</evidence>
<proteinExistence type="predicted"/>
<gene>
    <name evidence="2" type="ORF">V6N12_052876</name>
</gene>
<feature type="compositionally biased region" description="Basic and acidic residues" evidence="1">
    <location>
        <begin position="122"/>
        <end position="139"/>
    </location>
</feature>
<name>A0ABR2C2V8_9ROSI</name>
<feature type="region of interest" description="Disordered" evidence="1">
    <location>
        <begin position="99"/>
        <end position="139"/>
    </location>
</feature>
<protein>
    <submittedName>
        <fullName evidence="2">Uncharacterized protein</fullName>
    </submittedName>
</protein>
<organism evidence="2 3">
    <name type="scientific">Hibiscus sabdariffa</name>
    <name type="common">roselle</name>
    <dbReference type="NCBI Taxonomy" id="183260"/>
    <lineage>
        <taxon>Eukaryota</taxon>
        <taxon>Viridiplantae</taxon>
        <taxon>Streptophyta</taxon>
        <taxon>Embryophyta</taxon>
        <taxon>Tracheophyta</taxon>
        <taxon>Spermatophyta</taxon>
        <taxon>Magnoliopsida</taxon>
        <taxon>eudicotyledons</taxon>
        <taxon>Gunneridae</taxon>
        <taxon>Pentapetalae</taxon>
        <taxon>rosids</taxon>
        <taxon>malvids</taxon>
        <taxon>Malvales</taxon>
        <taxon>Malvaceae</taxon>
        <taxon>Malvoideae</taxon>
        <taxon>Hibiscus</taxon>
    </lineage>
</organism>
<dbReference type="EMBL" id="JBBPBM010000069">
    <property type="protein sequence ID" value="KAK8513705.1"/>
    <property type="molecule type" value="Genomic_DNA"/>
</dbReference>
<evidence type="ECO:0000256" key="1">
    <source>
        <dbReference type="SAM" id="MobiDB-lite"/>
    </source>
</evidence>
<keyword evidence="3" id="KW-1185">Reference proteome</keyword>
<reference evidence="2 3" key="1">
    <citation type="journal article" date="2024" name="G3 (Bethesda)">
        <title>Genome assembly of Hibiscus sabdariffa L. provides insights into metabolisms of medicinal natural products.</title>
        <authorList>
            <person name="Kim T."/>
        </authorList>
    </citation>
    <scope>NUCLEOTIDE SEQUENCE [LARGE SCALE GENOMIC DNA]</scope>
    <source>
        <strain evidence="2">TK-2024</strain>
        <tissue evidence="2">Old leaves</tissue>
    </source>
</reference>
<comment type="caution">
    <text evidence="2">The sequence shown here is derived from an EMBL/GenBank/DDBJ whole genome shotgun (WGS) entry which is preliminary data.</text>
</comment>
<sequence length="139" mass="15630">MHGVCIELALFHGVPGGHCQYGLLVYSVEEENGSISLENTGGNRTELSSRSRPSGIMINKCNNFKNKLDHYGGEEEKKITLNSEGKLTEKKKKQLTIKREVENDTTKSTDFTGKPKKYINKAKRETEGEKTKPVEENKK</sequence>